<evidence type="ECO:0000313" key="2">
    <source>
        <dbReference type="Proteomes" id="UP000574390"/>
    </source>
</evidence>
<dbReference type="Proteomes" id="UP000574390">
    <property type="component" value="Unassembled WGS sequence"/>
</dbReference>
<gene>
    <name evidence="1" type="ORF">FOZ62_022542</name>
</gene>
<proteinExistence type="predicted"/>
<organism evidence="1 2">
    <name type="scientific">Perkinsus olseni</name>
    <name type="common">Perkinsus atlanticus</name>
    <dbReference type="NCBI Taxonomy" id="32597"/>
    <lineage>
        <taxon>Eukaryota</taxon>
        <taxon>Sar</taxon>
        <taxon>Alveolata</taxon>
        <taxon>Perkinsozoa</taxon>
        <taxon>Perkinsea</taxon>
        <taxon>Perkinsida</taxon>
        <taxon>Perkinsidae</taxon>
        <taxon>Perkinsus</taxon>
    </lineage>
</organism>
<accession>A0A7J6PU97</accession>
<protein>
    <submittedName>
        <fullName evidence="1">Uncharacterized protein</fullName>
    </submittedName>
</protein>
<feature type="non-terminal residue" evidence="1">
    <location>
        <position position="1"/>
    </location>
</feature>
<dbReference type="AlphaFoldDB" id="A0A7J6PU97"/>
<name>A0A7J6PU97_PEROL</name>
<evidence type="ECO:0000313" key="1">
    <source>
        <dbReference type="EMBL" id="KAF4699507.1"/>
    </source>
</evidence>
<comment type="caution">
    <text evidence="1">The sequence shown here is derived from an EMBL/GenBank/DDBJ whole genome shotgun (WGS) entry which is preliminary data.</text>
</comment>
<sequence>MDDSSLHVNMMKSEGVRKQFLADVQSKRKLEQLKAEQRLVKLDEDRANRLAKMQLENKLMQQKALKYKTESANRT</sequence>
<dbReference type="EMBL" id="JABANM010034518">
    <property type="protein sequence ID" value="KAF4699507.1"/>
    <property type="molecule type" value="Genomic_DNA"/>
</dbReference>
<reference evidence="1 2" key="1">
    <citation type="submission" date="2020-04" db="EMBL/GenBank/DDBJ databases">
        <title>Perkinsus olseni comparative genomics.</title>
        <authorList>
            <person name="Bogema D.R."/>
        </authorList>
    </citation>
    <scope>NUCLEOTIDE SEQUENCE [LARGE SCALE GENOMIC DNA]</scope>
    <source>
        <strain evidence="1">ATCC PRA-205</strain>
    </source>
</reference>